<evidence type="ECO:0000256" key="1">
    <source>
        <dbReference type="SAM" id="MobiDB-lite"/>
    </source>
</evidence>
<gene>
    <name evidence="2" type="ORF">DUNSADRAFT_11274</name>
</gene>
<evidence type="ECO:0008006" key="4">
    <source>
        <dbReference type="Google" id="ProtNLM"/>
    </source>
</evidence>
<sequence length="73" mass="8268">MSRAQTGQATWVTPQMWNSRQTSRRQSLWSSMPRAPPRSTPSRSPSKLMMARAAVDLNPTRLCAHSRSSIKVR</sequence>
<dbReference type="Proteomes" id="UP000815325">
    <property type="component" value="Unassembled WGS sequence"/>
</dbReference>
<accession>A0ABQ7FT95</accession>
<feature type="region of interest" description="Disordered" evidence="1">
    <location>
        <begin position="1"/>
        <end position="47"/>
    </location>
</feature>
<reference evidence="2" key="1">
    <citation type="submission" date="2017-08" db="EMBL/GenBank/DDBJ databases">
        <authorList>
            <person name="Polle J.E."/>
            <person name="Barry K."/>
            <person name="Cushman J."/>
            <person name="Schmutz J."/>
            <person name="Tran D."/>
            <person name="Hathwaick L.T."/>
            <person name="Yim W.C."/>
            <person name="Jenkins J."/>
            <person name="Mckie-Krisberg Z.M."/>
            <person name="Prochnik S."/>
            <person name="Lindquist E."/>
            <person name="Dockter R.B."/>
            <person name="Adam C."/>
            <person name="Molina H."/>
            <person name="Bunkerborg J."/>
            <person name="Jin E."/>
            <person name="Buchheim M."/>
            <person name="Magnuson J."/>
        </authorList>
    </citation>
    <scope>NUCLEOTIDE SEQUENCE</scope>
    <source>
        <strain evidence="2">CCAP 19/18</strain>
    </source>
</reference>
<keyword evidence="3" id="KW-1185">Reference proteome</keyword>
<organism evidence="2 3">
    <name type="scientific">Dunaliella salina</name>
    <name type="common">Green alga</name>
    <name type="synonym">Protococcus salinus</name>
    <dbReference type="NCBI Taxonomy" id="3046"/>
    <lineage>
        <taxon>Eukaryota</taxon>
        <taxon>Viridiplantae</taxon>
        <taxon>Chlorophyta</taxon>
        <taxon>core chlorophytes</taxon>
        <taxon>Chlorophyceae</taxon>
        <taxon>CS clade</taxon>
        <taxon>Chlamydomonadales</taxon>
        <taxon>Dunaliellaceae</taxon>
        <taxon>Dunaliella</taxon>
    </lineage>
</organism>
<dbReference type="EMBL" id="MU073586">
    <property type="protein sequence ID" value="KAF5825353.1"/>
    <property type="molecule type" value="Genomic_DNA"/>
</dbReference>
<protein>
    <recommendedName>
        <fullName evidence="4">Encoded protein</fullName>
    </recommendedName>
</protein>
<evidence type="ECO:0000313" key="2">
    <source>
        <dbReference type="EMBL" id="KAF5825353.1"/>
    </source>
</evidence>
<evidence type="ECO:0000313" key="3">
    <source>
        <dbReference type="Proteomes" id="UP000815325"/>
    </source>
</evidence>
<proteinExistence type="predicted"/>
<comment type="caution">
    <text evidence="2">The sequence shown here is derived from an EMBL/GenBank/DDBJ whole genome shotgun (WGS) entry which is preliminary data.</text>
</comment>
<feature type="compositionally biased region" description="Polar residues" evidence="1">
    <location>
        <begin position="1"/>
        <end position="29"/>
    </location>
</feature>
<name>A0ABQ7FT95_DUNSA</name>